<dbReference type="Gene3D" id="3.20.20.140">
    <property type="entry name" value="Metal-dependent hydrolases"/>
    <property type="match status" value="1"/>
</dbReference>
<proteinExistence type="inferred from homology"/>
<dbReference type="InterPro" id="IPR032466">
    <property type="entry name" value="Metal_Hydrolase"/>
</dbReference>
<keyword evidence="6" id="KW-1185">Reference proteome</keyword>
<reference evidence="5" key="2">
    <citation type="submission" date="2020-08" db="EMBL/GenBank/DDBJ databases">
        <authorList>
            <person name="Lai Q."/>
        </authorList>
    </citation>
    <scope>NUCLEOTIDE SEQUENCE</scope>
    <source>
        <strain evidence="5">S27-2</strain>
    </source>
</reference>
<comment type="similarity">
    <text evidence="1">Belongs to the metallo-dependent hydrolases superfamily. TatD-type hydrolase family.</text>
</comment>
<feature type="binding site" evidence="4">
    <location>
        <position position="209"/>
    </location>
    <ligand>
        <name>a divalent metal cation</name>
        <dbReference type="ChEBI" id="CHEBI:60240"/>
        <label>1</label>
    </ligand>
</feature>
<dbReference type="Proteomes" id="UP000601768">
    <property type="component" value="Unassembled WGS sequence"/>
</dbReference>
<dbReference type="GO" id="GO:0016788">
    <property type="term" value="F:hydrolase activity, acting on ester bonds"/>
    <property type="evidence" value="ECO:0007669"/>
    <property type="project" value="InterPro"/>
</dbReference>
<dbReference type="GO" id="GO:0005829">
    <property type="term" value="C:cytosol"/>
    <property type="evidence" value="ECO:0007669"/>
    <property type="project" value="TreeGrafter"/>
</dbReference>
<dbReference type="PROSITE" id="PS01137">
    <property type="entry name" value="TATD_1"/>
    <property type="match status" value="1"/>
</dbReference>
<feature type="binding site" evidence="4">
    <location>
        <position position="5"/>
    </location>
    <ligand>
        <name>a divalent metal cation</name>
        <dbReference type="ChEBI" id="CHEBI:60240"/>
        <label>1</label>
    </ligand>
</feature>
<evidence type="ECO:0000313" key="6">
    <source>
        <dbReference type="Proteomes" id="UP000601768"/>
    </source>
</evidence>
<comment type="caution">
    <text evidence="5">The sequence shown here is derived from an EMBL/GenBank/DDBJ whole genome shotgun (WGS) entry which is preliminary data.</text>
</comment>
<feature type="binding site" evidence="4">
    <location>
        <position position="100"/>
    </location>
    <ligand>
        <name>a divalent metal cation</name>
        <dbReference type="ChEBI" id="CHEBI:60240"/>
        <label>1</label>
    </ligand>
</feature>
<evidence type="ECO:0000256" key="3">
    <source>
        <dbReference type="ARBA" id="ARBA00022801"/>
    </source>
</evidence>
<feature type="binding site" evidence="4">
    <location>
        <position position="135"/>
    </location>
    <ligand>
        <name>a divalent metal cation</name>
        <dbReference type="ChEBI" id="CHEBI:60240"/>
        <label>2</label>
    </ligand>
</feature>
<gene>
    <name evidence="5" type="ORF">H8B19_13470</name>
</gene>
<dbReference type="FunFam" id="3.20.20.140:FF:000005">
    <property type="entry name" value="TatD family hydrolase"/>
    <property type="match status" value="1"/>
</dbReference>
<feature type="binding site" evidence="4">
    <location>
        <position position="159"/>
    </location>
    <ligand>
        <name>a divalent metal cation</name>
        <dbReference type="ChEBI" id="CHEBI:60240"/>
        <label>2</label>
    </ligand>
</feature>
<dbReference type="PANTHER" id="PTHR46124:SF3">
    <property type="entry name" value="HYDROLASE"/>
    <property type="match status" value="1"/>
</dbReference>
<evidence type="ECO:0000313" key="5">
    <source>
        <dbReference type="EMBL" id="MBC3766890.1"/>
    </source>
</evidence>
<protein>
    <submittedName>
        <fullName evidence="5">TatD family hydrolase</fullName>
    </submittedName>
</protein>
<organism evidence="5 6">
    <name type="scientific">Neptunicella marina</name>
    <dbReference type="NCBI Taxonomy" id="2125989"/>
    <lineage>
        <taxon>Bacteria</taxon>
        <taxon>Pseudomonadati</taxon>
        <taxon>Pseudomonadota</taxon>
        <taxon>Gammaproteobacteria</taxon>
        <taxon>Alteromonadales</taxon>
        <taxon>Alteromonadaceae</taxon>
        <taxon>Neptunicella</taxon>
    </lineage>
</organism>
<dbReference type="InterPro" id="IPR018228">
    <property type="entry name" value="DNase_TatD-rel_CS"/>
</dbReference>
<dbReference type="EMBL" id="JACNEP010000011">
    <property type="protein sequence ID" value="MBC3766890.1"/>
    <property type="molecule type" value="Genomic_DNA"/>
</dbReference>
<dbReference type="PROSITE" id="PS01091">
    <property type="entry name" value="TATD_3"/>
    <property type="match status" value="1"/>
</dbReference>
<keyword evidence="3 5" id="KW-0378">Hydrolase</keyword>
<dbReference type="PIRSF" id="PIRSF005902">
    <property type="entry name" value="DNase_TatD"/>
    <property type="match status" value="1"/>
</dbReference>
<evidence type="ECO:0000256" key="4">
    <source>
        <dbReference type="PIRSR" id="PIRSR005902-1"/>
    </source>
</evidence>
<accession>A0A8J6IWA9</accession>
<dbReference type="AlphaFoldDB" id="A0A8J6IWA9"/>
<dbReference type="GO" id="GO:0046872">
    <property type="term" value="F:metal ion binding"/>
    <property type="evidence" value="ECO:0007669"/>
    <property type="project" value="UniProtKB-KW"/>
</dbReference>
<dbReference type="RefSeq" id="WP_186507415.1">
    <property type="nucleotide sequence ID" value="NZ_JACNEP010000011.1"/>
</dbReference>
<sequence>MFDSHCHLDFAVFDTDREQLMERAIKQGLTGLIIPGTQAQRWQQQIQLCEQLNQQFSPDFNCYFALGLHPYFAKPESLAQLTELETALQQYKSNVVALGEIGLDQAIEVPVNLQTQLFSEQLQLAKQFKLPVILHHRKSHHLLMQHIKARQFNYGGIIHAFSGSYQQAKAYIDEGFMLGIGGTITYPRAAKTRETVTKLPLDVLVLETDAPDMPINGRQGQRNSPEYLINIAKSLAELQNRSVENVIELTSENVGRALRLN</sequence>
<reference evidence="5" key="1">
    <citation type="journal article" date="2018" name="Int. J. Syst. Evol. Microbiol.">
        <title>Neptunicella marina gen. nov., sp. nov., isolated from surface seawater.</title>
        <authorList>
            <person name="Liu X."/>
            <person name="Lai Q."/>
            <person name="Du Y."/>
            <person name="Zhang X."/>
            <person name="Liu Z."/>
            <person name="Sun F."/>
            <person name="Shao Z."/>
        </authorList>
    </citation>
    <scope>NUCLEOTIDE SEQUENCE</scope>
    <source>
        <strain evidence="5">S27-2</strain>
    </source>
</reference>
<dbReference type="CDD" id="cd01310">
    <property type="entry name" value="TatD_DNAse"/>
    <property type="match status" value="1"/>
</dbReference>
<name>A0A8J6IWA9_9ALTE</name>
<evidence type="ECO:0000256" key="1">
    <source>
        <dbReference type="ARBA" id="ARBA00009275"/>
    </source>
</evidence>
<dbReference type="InterPro" id="IPR001130">
    <property type="entry name" value="TatD-like"/>
</dbReference>
<dbReference type="PANTHER" id="PTHR46124">
    <property type="entry name" value="D-AMINOACYL-TRNA DEACYLASE"/>
    <property type="match status" value="1"/>
</dbReference>
<evidence type="ECO:0000256" key="2">
    <source>
        <dbReference type="ARBA" id="ARBA00022723"/>
    </source>
</evidence>
<keyword evidence="2 4" id="KW-0479">Metal-binding</keyword>
<dbReference type="Pfam" id="PF01026">
    <property type="entry name" value="TatD_DNase"/>
    <property type="match status" value="1"/>
</dbReference>
<dbReference type="SUPFAM" id="SSF51556">
    <property type="entry name" value="Metallo-dependent hydrolases"/>
    <property type="match status" value="1"/>
</dbReference>
<feature type="binding site" evidence="4">
    <location>
        <position position="7"/>
    </location>
    <ligand>
        <name>a divalent metal cation</name>
        <dbReference type="ChEBI" id="CHEBI:60240"/>
        <label>1</label>
    </ligand>
</feature>